<dbReference type="InterPro" id="IPR036515">
    <property type="entry name" value="Transposase_17_sf"/>
</dbReference>
<evidence type="ECO:0000313" key="2">
    <source>
        <dbReference type="EMBL" id="PWW31303.1"/>
    </source>
</evidence>
<dbReference type="Proteomes" id="UP000247150">
    <property type="component" value="Unassembled WGS sequence"/>
</dbReference>
<protein>
    <submittedName>
        <fullName evidence="2">REP element-mobilizing transposase RayT</fullName>
    </submittedName>
</protein>
<feature type="domain" description="Transposase IS200-like" evidence="1">
    <location>
        <begin position="1"/>
        <end position="111"/>
    </location>
</feature>
<proteinExistence type="predicted"/>
<evidence type="ECO:0000313" key="3">
    <source>
        <dbReference type="Proteomes" id="UP000247150"/>
    </source>
</evidence>
<dbReference type="PANTHER" id="PTHR34322:SF2">
    <property type="entry name" value="TRANSPOSASE IS200-LIKE DOMAIN-CONTAINING PROTEIN"/>
    <property type="match status" value="1"/>
</dbReference>
<comment type="caution">
    <text evidence="2">The sequence shown here is derived from an EMBL/GenBank/DDBJ whole genome shotgun (WGS) entry which is preliminary data.</text>
</comment>
<sequence>MYHIVARGNRKAAIFHDHVDFQTYLGILEDVRSMMPFVLHSYCLMTNHLHLQLETLHHHIQYIMKEMHSRYAVYLNQRLKTDGHVFQGRYGAKLIETDAYFLQVSRYIHRNPLEAKMVGNLEDYRRSSYSSYINLLQLNPHVDHIKTLSYFREPVEEQYKLFVEKSLHPGRDHMCARVASVGLRGMEGYLVHVEVKVNDRGRFYRNC</sequence>
<dbReference type="SMART" id="SM01321">
    <property type="entry name" value="Y1_Tnp"/>
    <property type="match status" value="1"/>
</dbReference>
<dbReference type="RefSeq" id="WP_258309266.1">
    <property type="nucleotide sequence ID" value="NZ_QGTW01000002.1"/>
</dbReference>
<dbReference type="AlphaFoldDB" id="A0A2V3A8Q9"/>
<accession>A0A2V3A8Q9</accession>
<evidence type="ECO:0000259" key="1">
    <source>
        <dbReference type="SMART" id="SM01321"/>
    </source>
</evidence>
<dbReference type="EMBL" id="QGTW01000002">
    <property type="protein sequence ID" value="PWW31303.1"/>
    <property type="molecule type" value="Genomic_DNA"/>
</dbReference>
<dbReference type="Gene3D" id="3.30.70.1290">
    <property type="entry name" value="Transposase IS200-like"/>
    <property type="match status" value="1"/>
</dbReference>
<dbReference type="PANTHER" id="PTHR34322">
    <property type="entry name" value="TRANSPOSASE, Y1_TNP DOMAIN-CONTAINING"/>
    <property type="match status" value="1"/>
</dbReference>
<name>A0A2V3A8Q9_9BACI</name>
<gene>
    <name evidence="2" type="ORF">DFO73_102299</name>
</gene>
<dbReference type="SUPFAM" id="SSF143422">
    <property type="entry name" value="Transposase IS200-like"/>
    <property type="match status" value="1"/>
</dbReference>
<dbReference type="Pfam" id="PF01797">
    <property type="entry name" value="Y1_Tnp"/>
    <property type="match status" value="1"/>
</dbReference>
<dbReference type="InterPro" id="IPR002686">
    <property type="entry name" value="Transposase_17"/>
</dbReference>
<dbReference type="GO" id="GO:0006313">
    <property type="term" value="P:DNA transposition"/>
    <property type="evidence" value="ECO:0007669"/>
    <property type="project" value="InterPro"/>
</dbReference>
<organism evidence="2 3">
    <name type="scientific">Cytobacillus oceanisediminis</name>
    <dbReference type="NCBI Taxonomy" id="665099"/>
    <lineage>
        <taxon>Bacteria</taxon>
        <taxon>Bacillati</taxon>
        <taxon>Bacillota</taxon>
        <taxon>Bacilli</taxon>
        <taxon>Bacillales</taxon>
        <taxon>Bacillaceae</taxon>
        <taxon>Cytobacillus</taxon>
    </lineage>
</organism>
<dbReference type="GO" id="GO:0003677">
    <property type="term" value="F:DNA binding"/>
    <property type="evidence" value="ECO:0007669"/>
    <property type="project" value="InterPro"/>
</dbReference>
<dbReference type="GO" id="GO:0004803">
    <property type="term" value="F:transposase activity"/>
    <property type="evidence" value="ECO:0007669"/>
    <property type="project" value="InterPro"/>
</dbReference>
<reference evidence="2 3" key="1">
    <citation type="submission" date="2018-05" db="EMBL/GenBank/DDBJ databases">
        <title>Freshwater and sediment microbial communities from various areas in North America, analyzing microbe dynamics in response to fracking.</title>
        <authorList>
            <person name="Lamendella R."/>
        </authorList>
    </citation>
    <scope>NUCLEOTIDE SEQUENCE [LARGE SCALE GENOMIC DNA]</scope>
    <source>
        <strain evidence="2 3">15_TX</strain>
    </source>
</reference>